<gene>
    <name evidence="1" type="ORF">S06H3_58749</name>
</gene>
<dbReference type="EMBL" id="BARV01038070">
    <property type="protein sequence ID" value="GAI56972.1"/>
    <property type="molecule type" value="Genomic_DNA"/>
</dbReference>
<reference evidence="1" key="1">
    <citation type="journal article" date="2014" name="Front. Microbiol.">
        <title>High frequency of phylogenetically diverse reductive dehalogenase-homologous genes in deep subseafloor sedimentary metagenomes.</title>
        <authorList>
            <person name="Kawai M."/>
            <person name="Futagami T."/>
            <person name="Toyoda A."/>
            <person name="Takaki Y."/>
            <person name="Nishi S."/>
            <person name="Hori S."/>
            <person name="Arai W."/>
            <person name="Tsubouchi T."/>
            <person name="Morono Y."/>
            <person name="Uchiyama I."/>
            <person name="Ito T."/>
            <person name="Fujiyama A."/>
            <person name="Inagaki F."/>
            <person name="Takami H."/>
        </authorList>
    </citation>
    <scope>NUCLEOTIDE SEQUENCE</scope>
    <source>
        <strain evidence="1">Expedition CK06-06</strain>
    </source>
</reference>
<name>X1PL71_9ZZZZ</name>
<accession>X1PL71</accession>
<sequence>MSNGTWEGYDWAAAPGGGYEVTERGGLPFLYKGGERGGPVWKERFEEMLPPPFRLHPEKYTPRALGFLQYLLERTGGKWMTPGGLQTVEEWSKFLAMPQGS</sequence>
<dbReference type="AlphaFoldDB" id="X1PL71"/>
<feature type="non-terminal residue" evidence="1">
    <location>
        <position position="101"/>
    </location>
</feature>
<evidence type="ECO:0000313" key="1">
    <source>
        <dbReference type="EMBL" id="GAI56972.1"/>
    </source>
</evidence>
<protein>
    <submittedName>
        <fullName evidence="1">Uncharacterized protein</fullName>
    </submittedName>
</protein>
<proteinExistence type="predicted"/>
<organism evidence="1">
    <name type="scientific">marine sediment metagenome</name>
    <dbReference type="NCBI Taxonomy" id="412755"/>
    <lineage>
        <taxon>unclassified sequences</taxon>
        <taxon>metagenomes</taxon>
        <taxon>ecological metagenomes</taxon>
    </lineage>
</organism>
<comment type="caution">
    <text evidence="1">The sequence shown here is derived from an EMBL/GenBank/DDBJ whole genome shotgun (WGS) entry which is preliminary data.</text>
</comment>